<evidence type="ECO:0000313" key="2">
    <source>
        <dbReference type="Proteomes" id="UP001155241"/>
    </source>
</evidence>
<dbReference type="AlphaFoldDB" id="A0A9X2JKL4"/>
<keyword evidence="2" id="KW-1185">Reference proteome</keyword>
<dbReference type="RefSeq" id="WP_252854926.1">
    <property type="nucleotide sequence ID" value="NZ_JAMXLR010000077.1"/>
</dbReference>
<protein>
    <submittedName>
        <fullName evidence="1">Uncharacterized protein</fullName>
    </submittedName>
</protein>
<reference evidence="1" key="1">
    <citation type="submission" date="2022-06" db="EMBL/GenBank/DDBJ databases">
        <title>Aeoliella straminimaris, a novel planctomycete from sediments.</title>
        <authorList>
            <person name="Vitorino I.R."/>
            <person name="Lage O.M."/>
        </authorList>
    </citation>
    <scope>NUCLEOTIDE SEQUENCE</scope>
    <source>
        <strain evidence="1">ICT_H6.2</strain>
    </source>
</reference>
<comment type="caution">
    <text evidence="1">The sequence shown here is derived from an EMBL/GenBank/DDBJ whole genome shotgun (WGS) entry which is preliminary data.</text>
</comment>
<gene>
    <name evidence="1" type="ORF">NG895_23190</name>
</gene>
<proteinExistence type="predicted"/>
<evidence type="ECO:0000313" key="1">
    <source>
        <dbReference type="EMBL" id="MCO6046814.1"/>
    </source>
</evidence>
<dbReference type="Proteomes" id="UP001155241">
    <property type="component" value="Unassembled WGS sequence"/>
</dbReference>
<dbReference type="EMBL" id="JAMXLR010000077">
    <property type="protein sequence ID" value="MCO6046814.1"/>
    <property type="molecule type" value="Genomic_DNA"/>
</dbReference>
<organism evidence="1 2">
    <name type="scientific">Aeoliella straminimaris</name>
    <dbReference type="NCBI Taxonomy" id="2954799"/>
    <lineage>
        <taxon>Bacteria</taxon>
        <taxon>Pseudomonadati</taxon>
        <taxon>Planctomycetota</taxon>
        <taxon>Planctomycetia</taxon>
        <taxon>Pirellulales</taxon>
        <taxon>Lacipirellulaceae</taxon>
        <taxon>Aeoliella</taxon>
    </lineage>
</organism>
<name>A0A9X2JKL4_9BACT</name>
<sequence>MPTFALVTDVGNDLLYGAEAQQIVDWVTECIARLEQFNARIVVTELPIESILATSNVRFQIFRTIFFPPSRLTLSKARDLAQRINEGVIEVANRHGCQRLTMPGAWYGIDPIHIRHRYRPVAWQAVVDRWREPNALHEKSVFSSKNRYLLNTARPQERCLLGRHQCCAQPSIVLSDGSQVAVY</sequence>
<accession>A0A9X2JKL4</accession>